<name>A0A1I8BQ13_MELHA</name>
<sequence length="144" mass="17196">MARNHSNEVCLKIKDDWNEKREFIYLKNIQEKERFILKTKDSLKIWDDNIIFNMIESLRILELNPKTNLFNVELCKHSKYALQLKKKIVIEIANNEIIQNILPKLEKQVMYAISLKPGVQAKKPDNYLAIFDKNLAFKWYLKIT</sequence>
<protein>
    <submittedName>
        <fullName evidence="2">Uncharacterized protein</fullName>
    </submittedName>
</protein>
<dbReference type="AlphaFoldDB" id="A0A1I8BQ13"/>
<dbReference type="Proteomes" id="UP000095281">
    <property type="component" value="Unplaced"/>
</dbReference>
<keyword evidence="1" id="KW-1185">Reference proteome</keyword>
<evidence type="ECO:0000313" key="1">
    <source>
        <dbReference type="Proteomes" id="UP000095281"/>
    </source>
</evidence>
<reference evidence="2" key="1">
    <citation type="submission" date="2016-11" db="UniProtKB">
        <authorList>
            <consortium name="WormBaseParasite"/>
        </authorList>
    </citation>
    <scope>IDENTIFICATION</scope>
</reference>
<dbReference type="WBParaSite" id="MhA1_Contig374.frz3.gene8">
    <property type="protein sequence ID" value="MhA1_Contig374.frz3.gene8"/>
    <property type="gene ID" value="MhA1_Contig374.frz3.gene8"/>
</dbReference>
<proteinExistence type="predicted"/>
<accession>A0A1I8BQ13</accession>
<evidence type="ECO:0000313" key="2">
    <source>
        <dbReference type="WBParaSite" id="MhA1_Contig374.frz3.gene8"/>
    </source>
</evidence>
<organism evidence="1 2">
    <name type="scientific">Meloidogyne hapla</name>
    <name type="common">Root-knot nematode worm</name>
    <dbReference type="NCBI Taxonomy" id="6305"/>
    <lineage>
        <taxon>Eukaryota</taxon>
        <taxon>Metazoa</taxon>
        <taxon>Ecdysozoa</taxon>
        <taxon>Nematoda</taxon>
        <taxon>Chromadorea</taxon>
        <taxon>Rhabditida</taxon>
        <taxon>Tylenchina</taxon>
        <taxon>Tylenchomorpha</taxon>
        <taxon>Tylenchoidea</taxon>
        <taxon>Meloidogynidae</taxon>
        <taxon>Meloidogyninae</taxon>
        <taxon>Meloidogyne</taxon>
    </lineage>
</organism>